<dbReference type="AlphaFoldDB" id="A0A0X8JCJ7"/>
<dbReference type="GO" id="GO:0071949">
    <property type="term" value="F:FAD binding"/>
    <property type="evidence" value="ECO:0007669"/>
    <property type="project" value="TreeGrafter"/>
</dbReference>
<dbReference type="KEGG" id="ard:AXF14_00595"/>
<dbReference type="STRING" id="111015.AXF14_00595"/>
<reference evidence="6" key="1">
    <citation type="submission" date="2016-02" db="EMBL/GenBank/DDBJ databases">
        <authorList>
            <person name="Holder M.E."/>
            <person name="Ajami N.J."/>
            <person name="Petrosino J.F."/>
        </authorList>
    </citation>
    <scope>NUCLEOTIDE SEQUENCE [LARGE SCALE GENOMIC DNA]</scope>
    <source>
        <strain evidence="6">CCUG 36733</strain>
    </source>
</reference>
<evidence type="ECO:0000259" key="4">
    <source>
        <dbReference type="Pfam" id="PF07992"/>
    </source>
</evidence>
<evidence type="ECO:0000256" key="3">
    <source>
        <dbReference type="ARBA" id="ARBA00023002"/>
    </source>
</evidence>
<dbReference type="Pfam" id="PF07992">
    <property type="entry name" value="Pyr_redox_2"/>
    <property type="match status" value="1"/>
</dbReference>
<dbReference type="PRINTS" id="PR00368">
    <property type="entry name" value="FADPNR"/>
</dbReference>
<dbReference type="GO" id="GO:0016174">
    <property type="term" value="F:NAD(P)H oxidase H2O2-forming activity"/>
    <property type="evidence" value="ECO:0007669"/>
    <property type="project" value="TreeGrafter"/>
</dbReference>
<dbReference type="SUPFAM" id="SSF51905">
    <property type="entry name" value="FAD/NAD(P)-binding domain"/>
    <property type="match status" value="1"/>
</dbReference>
<keyword evidence="2" id="KW-0274">FAD</keyword>
<dbReference type="EMBL" id="CP014228">
    <property type="protein sequence ID" value="AMD86377.1"/>
    <property type="molecule type" value="Genomic_DNA"/>
</dbReference>
<dbReference type="Proteomes" id="UP000065220">
    <property type="component" value="Chromosome"/>
</dbReference>
<dbReference type="Gene3D" id="3.30.390.30">
    <property type="match status" value="1"/>
</dbReference>
<dbReference type="PRINTS" id="PR00469">
    <property type="entry name" value="PNDRDTASEII"/>
</dbReference>
<evidence type="ECO:0000256" key="2">
    <source>
        <dbReference type="ARBA" id="ARBA00022827"/>
    </source>
</evidence>
<dbReference type="InterPro" id="IPR016156">
    <property type="entry name" value="FAD/NAD-linked_Rdtase_dimer_sf"/>
</dbReference>
<dbReference type="OrthoDB" id="9802028at2"/>
<dbReference type="Gene3D" id="3.50.50.60">
    <property type="entry name" value="FAD/NAD(P)-binding domain"/>
    <property type="match status" value="2"/>
</dbReference>
<evidence type="ECO:0000313" key="6">
    <source>
        <dbReference type="Proteomes" id="UP000065220"/>
    </source>
</evidence>
<name>A0A0X8JCJ7_ACTRD</name>
<dbReference type="InterPro" id="IPR050446">
    <property type="entry name" value="FAD-oxidoreductase/Apoptosis"/>
</dbReference>
<evidence type="ECO:0000313" key="5">
    <source>
        <dbReference type="EMBL" id="AMD86377.1"/>
    </source>
</evidence>
<keyword evidence="1" id="KW-0285">Flavoprotein</keyword>
<dbReference type="PANTHER" id="PTHR43557">
    <property type="entry name" value="APOPTOSIS-INDUCING FACTOR 1"/>
    <property type="match status" value="1"/>
</dbReference>
<proteinExistence type="predicted"/>
<dbReference type="SUPFAM" id="SSF55424">
    <property type="entry name" value="FAD/NAD-linked reductases, dimerisation (C-terminal) domain"/>
    <property type="match status" value="1"/>
</dbReference>
<evidence type="ECO:0000256" key="1">
    <source>
        <dbReference type="ARBA" id="ARBA00022630"/>
    </source>
</evidence>
<feature type="domain" description="FAD/NAD(P)-binding" evidence="4">
    <location>
        <begin position="4"/>
        <end position="297"/>
    </location>
</feature>
<organism evidence="5 6">
    <name type="scientific">Actinomyces radicidentis</name>
    <dbReference type="NCBI Taxonomy" id="111015"/>
    <lineage>
        <taxon>Bacteria</taxon>
        <taxon>Bacillati</taxon>
        <taxon>Actinomycetota</taxon>
        <taxon>Actinomycetes</taxon>
        <taxon>Actinomycetales</taxon>
        <taxon>Actinomycetaceae</taxon>
        <taxon>Actinomyces</taxon>
    </lineage>
</organism>
<dbReference type="InterPro" id="IPR036188">
    <property type="entry name" value="FAD/NAD-bd_sf"/>
</dbReference>
<dbReference type="GO" id="GO:0012501">
    <property type="term" value="P:programmed cell death"/>
    <property type="evidence" value="ECO:0007669"/>
    <property type="project" value="TreeGrafter"/>
</dbReference>
<dbReference type="InterPro" id="IPR023753">
    <property type="entry name" value="FAD/NAD-binding_dom"/>
</dbReference>
<sequence length="395" mass="42569">MQQYDYLIIGGGQVSDDASRAIRELDATGTIGVLSADTDQPYSRPALSKKLWIDPDFTIEDDMMDTAQDTGAEITTGARVISIDPKASEVELAGGARVAYGRLLLATGADPVRIGAPDDERVVFFRTLEDYRTLRRLATPEARVIVLGGGYIGQELAAALAGVGVAKVTLVHSGGLLAEKRFPTDLARRYTRMFTEHGVELVAHRRAERVEAEGDDLVAVLDDGTRLTADVVVVGIGAKPRTELAEAAGLTVEDGGVVVDEHLRTDDAAIWAAGDIARYPDAVLGRTQSEHIDQARASGRAAGAAMAGSEEPYTHTPFFYSMVFGHRWEAVGRTLSELDVLEVPLDDDRLVVYYLDESGRAVGVLAWGVEDAVDEARAVLADPPSDPEQLRDRIR</sequence>
<keyword evidence="3" id="KW-0560">Oxidoreductase</keyword>
<protein>
    <submittedName>
        <fullName evidence="5">Pyridine nucleotide-disulfide oxidoreductase</fullName>
    </submittedName>
</protein>
<dbReference type="RefSeq" id="WP_067939057.1">
    <property type="nucleotide sequence ID" value="NZ_CP014228.1"/>
</dbReference>
<accession>A0A0X8JCJ7</accession>
<dbReference type="GO" id="GO:0005737">
    <property type="term" value="C:cytoplasm"/>
    <property type="evidence" value="ECO:0007669"/>
    <property type="project" value="TreeGrafter"/>
</dbReference>
<gene>
    <name evidence="5" type="ORF">AXF14_00595</name>
</gene>
<keyword evidence="6" id="KW-1185">Reference proteome</keyword>
<dbReference type="GO" id="GO:0033108">
    <property type="term" value="P:mitochondrial respiratory chain complex assembly"/>
    <property type="evidence" value="ECO:0007669"/>
    <property type="project" value="TreeGrafter"/>
</dbReference>
<dbReference type="PANTHER" id="PTHR43557:SF4">
    <property type="entry name" value="APOPTOSIS-INDUCING FACTOR 1, MITOCHONDRIAL"/>
    <property type="match status" value="1"/>
</dbReference>